<accession>A0A7K7U9Y7</accession>
<dbReference type="EMBL" id="VZSZ01007259">
    <property type="protein sequence ID" value="NXA25206.1"/>
    <property type="molecule type" value="Genomic_DNA"/>
</dbReference>
<dbReference type="Proteomes" id="UP000587655">
    <property type="component" value="Unassembled WGS sequence"/>
</dbReference>
<reference evidence="11 12" key="1">
    <citation type="submission" date="2019-09" db="EMBL/GenBank/DDBJ databases">
        <title>Bird 10,000 Genomes (B10K) Project - Family phase.</title>
        <authorList>
            <person name="Zhang G."/>
        </authorList>
    </citation>
    <scope>NUCLEOTIDE SEQUENCE [LARGE SCALE GENOMIC DNA]</scope>
    <source>
        <strain evidence="11">B10K-DU-030-25</strain>
    </source>
</reference>
<keyword evidence="6" id="KW-0812">Transmembrane</keyword>
<dbReference type="GO" id="GO:0016020">
    <property type="term" value="C:membrane"/>
    <property type="evidence" value="ECO:0007669"/>
    <property type="project" value="UniProtKB-SubCell"/>
</dbReference>
<comment type="similarity">
    <text evidence="2">Belongs to the UDP-glycosyltransferase family.</text>
</comment>
<name>A0A7K7U9Y7_9CHAR</name>
<feature type="non-terminal residue" evidence="11">
    <location>
        <position position="280"/>
    </location>
</feature>
<evidence type="ECO:0000313" key="12">
    <source>
        <dbReference type="Proteomes" id="UP000587655"/>
    </source>
</evidence>
<dbReference type="AlphaFoldDB" id="A0A7K7U9Y7"/>
<evidence type="ECO:0000313" key="11">
    <source>
        <dbReference type="EMBL" id="NXA25206.1"/>
    </source>
</evidence>
<evidence type="ECO:0000256" key="7">
    <source>
        <dbReference type="ARBA" id="ARBA00022729"/>
    </source>
</evidence>
<protein>
    <recommendedName>
        <fullName evidence="3">glucuronosyltransferase</fullName>
        <ecNumber evidence="3">2.4.1.17</ecNumber>
    </recommendedName>
</protein>
<evidence type="ECO:0000256" key="8">
    <source>
        <dbReference type="ARBA" id="ARBA00022989"/>
    </source>
</evidence>
<gene>
    <name evidence="11" type="primary">Ugt1a1_2</name>
    <name evidence="11" type="ORF">IBISTR_R01913</name>
</gene>
<keyword evidence="9" id="KW-0325">Glycoprotein</keyword>
<feature type="signal peptide" evidence="10">
    <location>
        <begin position="1"/>
        <end position="20"/>
    </location>
</feature>
<keyword evidence="5 11" id="KW-0808">Transferase</keyword>
<dbReference type="PANTHER" id="PTHR48043">
    <property type="entry name" value="EG:EG0003.4 PROTEIN-RELATED"/>
    <property type="match status" value="1"/>
</dbReference>
<evidence type="ECO:0000256" key="9">
    <source>
        <dbReference type="ARBA" id="ARBA00023180"/>
    </source>
</evidence>
<keyword evidence="7 10" id="KW-0732">Signal</keyword>
<proteinExistence type="inferred from homology"/>
<evidence type="ECO:0000256" key="1">
    <source>
        <dbReference type="ARBA" id="ARBA00004167"/>
    </source>
</evidence>
<feature type="non-terminal residue" evidence="11">
    <location>
        <position position="1"/>
    </location>
</feature>
<keyword evidence="8" id="KW-1133">Transmembrane helix</keyword>
<evidence type="ECO:0000256" key="5">
    <source>
        <dbReference type="ARBA" id="ARBA00022679"/>
    </source>
</evidence>
<evidence type="ECO:0000256" key="10">
    <source>
        <dbReference type="SAM" id="SignalP"/>
    </source>
</evidence>
<keyword evidence="12" id="KW-1185">Reference proteome</keyword>
<evidence type="ECO:0000256" key="2">
    <source>
        <dbReference type="ARBA" id="ARBA00009995"/>
    </source>
</evidence>
<evidence type="ECO:0000256" key="6">
    <source>
        <dbReference type="ARBA" id="ARBA00022692"/>
    </source>
</evidence>
<evidence type="ECO:0000256" key="4">
    <source>
        <dbReference type="ARBA" id="ARBA00022676"/>
    </source>
</evidence>
<evidence type="ECO:0000256" key="3">
    <source>
        <dbReference type="ARBA" id="ARBA00012544"/>
    </source>
</evidence>
<organism evidence="11 12">
    <name type="scientific">Ibidorhyncha struthersii</name>
    <dbReference type="NCBI Taxonomy" id="425643"/>
    <lineage>
        <taxon>Eukaryota</taxon>
        <taxon>Metazoa</taxon>
        <taxon>Chordata</taxon>
        <taxon>Craniata</taxon>
        <taxon>Vertebrata</taxon>
        <taxon>Euteleostomi</taxon>
        <taxon>Archelosauria</taxon>
        <taxon>Archosauria</taxon>
        <taxon>Dinosauria</taxon>
        <taxon>Saurischia</taxon>
        <taxon>Theropoda</taxon>
        <taxon>Coelurosauria</taxon>
        <taxon>Aves</taxon>
        <taxon>Neognathae</taxon>
        <taxon>Neoaves</taxon>
        <taxon>Charadriiformes</taxon>
        <taxon>Charadriidae</taxon>
        <taxon>Ibidorhyncha</taxon>
    </lineage>
</organism>
<keyword evidence="4" id="KW-0328">Glycosyltransferase</keyword>
<keyword evidence="8" id="KW-0472">Membrane</keyword>
<dbReference type="GO" id="GO:0015020">
    <property type="term" value="F:glucuronosyltransferase activity"/>
    <property type="evidence" value="ECO:0007669"/>
    <property type="project" value="UniProtKB-EC"/>
</dbReference>
<dbReference type="Pfam" id="PF00201">
    <property type="entry name" value="UDPGT"/>
    <property type="match status" value="1"/>
</dbReference>
<dbReference type="PANTHER" id="PTHR48043:SF161">
    <property type="entry name" value="UDP GLUCURONOSYLTRANSFERASE FAMILY 1 MEMBER A1"/>
    <property type="match status" value="1"/>
</dbReference>
<dbReference type="InterPro" id="IPR050271">
    <property type="entry name" value="UDP-glycosyltransferase"/>
</dbReference>
<dbReference type="SUPFAM" id="SSF53756">
    <property type="entry name" value="UDP-Glycosyltransferase/glycogen phosphorylase"/>
    <property type="match status" value="1"/>
</dbReference>
<feature type="chain" id="PRO_5029802716" description="glucuronosyltransferase" evidence="10">
    <location>
        <begin position="21"/>
        <end position="280"/>
    </location>
</feature>
<dbReference type="Gene3D" id="3.40.50.2000">
    <property type="entry name" value="Glycogen Phosphorylase B"/>
    <property type="match status" value="1"/>
</dbReference>
<comment type="caution">
    <text evidence="11">The sequence shown here is derived from an EMBL/GenBank/DDBJ whole genome shotgun (WGS) entry which is preliminary data.</text>
</comment>
<dbReference type="EC" id="2.4.1.17" evidence="3"/>
<comment type="subcellular location">
    <subcellularLocation>
        <location evidence="1">Membrane</location>
        <topology evidence="1">Single-pass membrane protein</topology>
    </subcellularLocation>
</comment>
<dbReference type="InterPro" id="IPR002213">
    <property type="entry name" value="UDP_glucos_trans"/>
</dbReference>
<sequence length="280" mass="31946">HLQVTAVLVLLLSMISLAAGGKLLVVPVDGSHWLSMREVLDGLRQKGHEIVVVAPEISLYIKPTKNFVMKMYPVPFTQEEMDGNFQAFLQDVLEEGSFLERFLKVYQSMKKVSGLAISSCTHLLYNKELVRYLEESKFDAVFTDPVLPCGQILAEHLSVPSVFFLRGIPCGLDFEATQCPNPPSYVPRIFTEHTDRMNFFQRVKNLIFDIPNYFLCDFVFQPYAKLASEFLQRDVTVLDLLRKASIWLMRLDFVLDYPRPLMPNIIVIGGVNCAHKKLPQ</sequence>
<dbReference type="FunFam" id="3.40.50.2000:FF:000066">
    <property type="entry name" value="UDP-glucuronosyltransferase 1-1"/>
    <property type="match status" value="1"/>
</dbReference>